<keyword evidence="2" id="KW-0812">Transmembrane</keyword>
<feature type="compositionally biased region" description="Polar residues" evidence="1">
    <location>
        <begin position="24"/>
        <end position="50"/>
    </location>
</feature>
<feature type="region of interest" description="Disordered" evidence="1">
    <location>
        <begin position="190"/>
        <end position="290"/>
    </location>
</feature>
<feature type="compositionally biased region" description="Pro residues" evidence="1">
    <location>
        <begin position="66"/>
        <end position="89"/>
    </location>
</feature>
<feature type="compositionally biased region" description="Basic and acidic residues" evidence="1">
    <location>
        <begin position="252"/>
        <end position="261"/>
    </location>
</feature>
<sequence>MTTVATLPAGIQLAGTQPAGIQLAGTQPAGTQPAGTQPAGTQPAGTQQAGTLPAGTQIAGTSPDGTLPPPVPPQILLPTSPPPVPPTPTPSGTQEKKKMPPKRVVQIVIGTIMLVSAVAIAVLAILSSTLGKKELQPKFKGPKNLALPGGNFLADFGPKKKDGNSSMRKYISEEVEAILDKITRTITVAAEATDGPMAEGKEKPPRHRPEYTVTTLKTVVRPQTSEAVQVSEDQGTESRPMESASEPMDGTAEPKAEEPQVPHKKPHRVPHERPHRVPHEKPGREEGPDE</sequence>
<evidence type="ECO:0000256" key="2">
    <source>
        <dbReference type="SAM" id="Phobius"/>
    </source>
</evidence>
<keyword evidence="4" id="KW-1185">Reference proteome</keyword>
<name>A0AAN8NCN8_9PEZI</name>
<organism evidence="3 4">
    <name type="scientific">Orbilia javanica</name>
    <dbReference type="NCBI Taxonomy" id="47235"/>
    <lineage>
        <taxon>Eukaryota</taxon>
        <taxon>Fungi</taxon>
        <taxon>Dikarya</taxon>
        <taxon>Ascomycota</taxon>
        <taxon>Pezizomycotina</taxon>
        <taxon>Orbiliomycetes</taxon>
        <taxon>Orbiliales</taxon>
        <taxon>Orbiliaceae</taxon>
        <taxon>Orbilia</taxon>
    </lineage>
</organism>
<feature type="compositionally biased region" description="Polar residues" evidence="1">
    <location>
        <begin position="212"/>
        <end position="233"/>
    </location>
</feature>
<keyword evidence="2" id="KW-1133">Transmembrane helix</keyword>
<feature type="compositionally biased region" description="Basic and acidic residues" evidence="1">
    <location>
        <begin position="269"/>
        <end position="290"/>
    </location>
</feature>
<keyword evidence="2" id="KW-0472">Membrane</keyword>
<evidence type="ECO:0000313" key="3">
    <source>
        <dbReference type="EMBL" id="KAK6356319.1"/>
    </source>
</evidence>
<feature type="compositionally biased region" description="Basic and acidic residues" evidence="1">
    <location>
        <begin position="199"/>
        <end position="210"/>
    </location>
</feature>
<gene>
    <name evidence="3" type="ORF">TWF718_000680</name>
</gene>
<reference evidence="3 4" key="1">
    <citation type="submission" date="2019-10" db="EMBL/GenBank/DDBJ databases">
        <authorList>
            <person name="Palmer J.M."/>
        </authorList>
    </citation>
    <scope>NUCLEOTIDE SEQUENCE [LARGE SCALE GENOMIC DNA]</scope>
    <source>
        <strain evidence="3 4">TWF718</strain>
    </source>
</reference>
<evidence type="ECO:0000256" key="1">
    <source>
        <dbReference type="SAM" id="MobiDB-lite"/>
    </source>
</evidence>
<accession>A0AAN8NCN8</accession>
<dbReference type="Proteomes" id="UP001313282">
    <property type="component" value="Unassembled WGS sequence"/>
</dbReference>
<feature type="transmembrane region" description="Helical" evidence="2">
    <location>
        <begin position="104"/>
        <end position="126"/>
    </location>
</feature>
<dbReference type="EMBL" id="JAVHNR010000001">
    <property type="protein sequence ID" value="KAK6356319.1"/>
    <property type="molecule type" value="Genomic_DNA"/>
</dbReference>
<comment type="caution">
    <text evidence="3">The sequence shown here is derived from an EMBL/GenBank/DDBJ whole genome shotgun (WGS) entry which is preliminary data.</text>
</comment>
<dbReference type="AlphaFoldDB" id="A0AAN8NCN8"/>
<feature type="region of interest" description="Disordered" evidence="1">
    <location>
        <begin position="22"/>
        <end position="99"/>
    </location>
</feature>
<proteinExistence type="predicted"/>
<protein>
    <submittedName>
        <fullName evidence="3">Uncharacterized protein</fullName>
    </submittedName>
</protein>
<evidence type="ECO:0000313" key="4">
    <source>
        <dbReference type="Proteomes" id="UP001313282"/>
    </source>
</evidence>